<dbReference type="GeneID" id="70182891"/>
<comment type="caution">
    <text evidence="2">The sequence shown here is derived from an EMBL/GenBank/DDBJ whole genome shotgun (WGS) entry which is preliminary data.</text>
</comment>
<dbReference type="AlphaFoldDB" id="A0A9P9BT84"/>
<dbReference type="EMBL" id="JAGTJQ010000003">
    <property type="protein sequence ID" value="KAH7035685.1"/>
    <property type="molecule type" value="Genomic_DNA"/>
</dbReference>
<feature type="signal peptide" evidence="1">
    <location>
        <begin position="1"/>
        <end position="18"/>
    </location>
</feature>
<gene>
    <name evidence="2" type="ORF">B0I36DRAFT_318881</name>
</gene>
<evidence type="ECO:0000313" key="2">
    <source>
        <dbReference type="EMBL" id="KAH7035685.1"/>
    </source>
</evidence>
<keyword evidence="3" id="KW-1185">Reference proteome</keyword>
<evidence type="ECO:0000313" key="3">
    <source>
        <dbReference type="Proteomes" id="UP000756346"/>
    </source>
</evidence>
<proteinExistence type="predicted"/>
<name>A0A9P9BT84_9PEZI</name>
<sequence length="76" mass="8175">MWLMLGISRCSLLRYAHLGSTGPSPGAKPTLEHACCRTLCATLPTSGSFSSSDWGFECKRMSSPCGQIKLSAMCQM</sequence>
<keyword evidence="1" id="KW-0732">Signal</keyword>
<protein>
    <recommendedName>
        <fullName evidence="4">Secreted protein</fullName>
    </recommendedName>
</protein>
<dbReference type="Proteomes" id="UP000756346">
    <property type="component" value="Unassembled WGS sequence"/>
</dbReference>
<evidence type="ECO:0000256" key="1">
    <source>
        <dbReference type="SAM" id="SignalP"/>
    </source>
</evidence>
<organism evidence="2 3">
    <name type="scientific">Microdochium trichocladiopsis</name>
    <dbReference type="NCBI Taxonomy" id="1682393"/>
    <lineage>
        <taxon>Eukaryota</taxon>
        <taxon>Fungi</taxon>
        <taxon>Dikarya</taxon>
        <taxon>Ascomycota</taxon>
        <taxon>Pezizomycotina</taxon>
        <taxon>Sordariomycetes</taxon>
        <taxon>Xylariomycetidae</taxon>
        <taxon>Xylariales</taxon>
        <taxon>Microdochiaceae</taxon>
        <taxon>Microdochium</taxon>
    </lineage>
</organism>
<feature type="chain" id="PRO_5040247478" description="Secreted protein" evidence="1">
    <location>
        <begin position="19"/>
        <end position="76"/>
    </location>
</feature>
<evidence type="ECO:0008006" key="4">
    <source>
        <dbReference type="Google" id="ProtNLM"/>
    </source>
</evidence>
<reference evidence="2" key="1">
    <citation type="journal article" date="2021" name="Nat. Commun.">
        <title>Genetic determinants of endophytism in the Arabidopsis root mycobiome.</title>
        <authorList>
            <person name="Mesny F."/>
            <person name="Miyauchi S."/>
            <person name="Thiergart T."/>
            <person name="Pickel B."/>
            <person name="Atanasova L."/>
            <person name="Karlsson M."/>
            <person name="Huettel B."/>
            <person name="Barry K.W."/>
            <person name="Haridas S."/>
            <person name="Chen C."/>
            <person name="Bauer D."/>
            <person name="Andreopoulos W."/>
            <person name="Pangilinan J."/>
            <person name="LaButti K."/>
            <person name="Riley R."/>
            <person name="Lipzen A."/>
            <person name="Clum A."/>
            <person name="Drula E."/>
            <person name="Henrissat B."/>
            <person name="Kohler A."/>
            <person name="Grigoriev I.V."/>
            <person name="Martin F.M."/>
            <person name="Hacquard S."/>
        </authorList>
    </citation>
    <scope>NUCLEOTIDE SEQUENCE</scope>
    <source>
        <strain evidence="2">MPI-CAGE-CH-0230</strain>
    </source>
</reference>
<dbReference type="RefSeq" id="XP_046015778.1">
    <property type="nucleotide sequence ID" value="XM_046153345.1"/>
</dbReference>
<accession>A0A9P9BT84</accession>